<evidence type="ECO:0000313" key="2">
    <source>
        <dbReference type="Proteomes" id="UP001362999"/>
    </source>
</evidence>
<gene>
    <name evidence="1" type="ORF">R3P38DRAFT_2803705</name>
</gene>
<evidence type="ECO:0008006" key="3">
    <source>
        <dbReference type="Google" id="ProtNLM"/>
    </source>
</evidence>
<organism evidence="1 2">
    <name type="scientific">Favolaschia claudopus</name>
    <dbReference type="NCBI Taxonomy" id="2862362"/>
    <lineage>
        <taxon>Eukaryota</taxon>
        <taxon>Fungi</taxon>
        <taxon>Dikarya</taxon>
        <taxon>Basidiomycota</taxon>
        <taxon>Agaricomycotina</taxon>
        <taxon>Agaricomycetes</taxon>
        <taxon>Agaricomycetidae</taxon>
        <taxon>Agaricales</taxon>
        <taxon>Marasmiineae</taxon>
        <taxon>Mycenaceae</taxon>
        <taxon>Favolaschia</taxon>
    </lineage>
</organism>
<dbReference type="AlphaFoldDB" id="A0AAV9ZSE8"/>
<reference evidence="1 2" key="1">
    <citation type="journal article" date="2024" name="J Genomics">
        <title>Draft genome sequencing and assembly of Favolaschia claudopus CIRM-BRFM 2984 isolated from oak limbs.</title>
        <authorList>
            <person name="Navarro D."/>
            <person name="Drula E."/>
            <person name="Chaduli D."/>
            <person name="Cazenave R."/>
            <person name="Ahrendt S."/>
            <person name="Wang J."/>
            <person name="Lipzen A."/>
            <person name="Daum C."/>
            <person name="Barry K."/>
            <person name="Grigoriev I.V."/>
            <person name="Favel A."/>
            <person name="Rosso M.N."/>
            <person name="Martin F."/>
        </authorList>
    </citation>
    <scope>NUCLEOTIDE SEQUENCE [LARGE SCALE GENOMIC DNA]</scope>
    <source>
        <strain evidence="1 2">CIRM-BRFM 2984</strain>
    </source>
</reference>
<sequence length="134" mass="14986">MSKPTSTIPPISTRAGCEERLSEFDAHRIQGWTAENFAQVQVRLLFQCSSSISLTQHWSALPEPKPVVVGMEWVVKSAETLVRQKELYYIIDPDNMNATKAAVDAEPRVNSTLFSFGALPPYKMAQLRKTSMNA</sequence>
<name>A0AAV9ZSE8_9AGAR</name>
<evidence type="ECO:0000313" key="1">
    <source>
        <dbReference type="EMBL" id="KAK6991675.1"/>
    </source>
</evidence>
<dbReference type="Proteomes" id="UP001362999">
    <property type="component" value="Unassembled WGS sequence"/>
</dbReference>
<proteinExistence type="predicted"/>
<dbReference type="EMBL" id="JAWWNJ010000116">
    <property type="protein sequence ID" value="KAK6991675.1"/>
    <property type="molecule type" value="Genomic_DNA"/>
</dbReference>
<keyword evidence="2" id="KW-1185">Reference proteome</keyword>
<protein>
    <recommendedName>
        <fullName evidence="3">BRCT domain-containing protein</fullName>
    </recommendedName>
</protein>
<accession>A0AAV9ZSE8</accession>
<comment type="caution">
    <text evidence="1">The sequence shown here is derived from an EMBL/GenBank/DDBJ whole genome shotgun (WGS) entry which is preliminary data.</text>
</comment>